<dbReference type="Gene3D" id="1.10.260.40">
    <property type="entry name" value="lambda repressor-like DNA-binding domains"/>
    <property type="match status" value="1"/>
</dbReference>
<evidence type="ECO:0000256" key="3">
    <source>
        <dbReference type="ARBA" id="ARBA00023163"/>
    </source>
</evidence>
<dbReference type="InterPro" id="IPR000843">
    <property type="entry name" value="HTH_LacI"/>
</dbReference>
<evidence type="ECO:0000313" key="5">
    <source>
        <dbReference type="EMBL" id="BDD02179.1"/>
    </source>
</evidence>
<dbReference type="Proteomes" id="UP001354989">
    <property type="component" value="Plasmid pPP6"/>
</dbReference>
<evidence type="ECO:0000256" key="1">
    <source>
        <dbReference type="ARBA" id="ARBA00023015"/>
    </source>
</evidence>
<dbReference type="PANTHER" id="PTHR30146">
    <property type="entry name" value="LACI-RELATED TRANSCRIPTIONAL REPRESSOR"/>
    <property type="match status" value="1"/>
</dbReference>
<proteinExistence type="predicted"/>
<keyword evidence="6" id="KW-1185">Reference proteome</keyword>
<evidence type="ECO:0000256" key="2">
    <source>
        <dbReference type="ARBA" id="ARBA00023125"/>
    </source>
</evidence>
<evidence type="ECO:0000259" key="4">
    <source>
        <dbReference type="PROSITE" id="PS50932"/>
    </source>
</evidence>
<dbReference type="Pfam" id="PF13407">
    <property type="entry name" value="Peripla_BP_4"/>
    <property type="match status" value="1"/>
</dbReference>
<keyword evidence="1" id="KW-0805">Transcription regulation</keyword>
<keyword evidence="2" id="KW-0238">DNA-binding</keyword>
<dbReference type="InterPro" id="IPR010982">
    <property type="entry name" value="Lambda_DNA-bd_dom_sf"/>
</dbReference>
<dbReference type="Pfam" id="PF00356">
    <property type="entry name" value="LacI"/>
    <property type="match status" value="1"/>
</dbReference>
<sequence>MANVSRGTVDRVIYNRGNVSEKSRLKVEKVLREINYSPNVNAKVLKLGKPTSVGVLFPSATLDIYWQKAKDGFMSASKELRVYNLEFHFYEFDNLNASQFKTMSHDAIENKHDAIIFAPFFNKESIDFVASIEKNNIPYILFNCNIDNGHQTPFVGQDLFQSGRIAGSLLYKLLGRNCQKVAIFHFDEPFENAPHMQQKQAGFEDFFISKGVPKHQVLTYNINEVEHTVESLKIKQVFDQHPDLQGVFVSTSKAYKIGHYVKKAGLDIRIVGCDLIPSNIDLVREEVIDIVLCQNIFHQAVKASKLLVDKIFSNRMLNEEYHVPVNICFKENIDFFK</sequence>
<dbReference type="SUPFAM" id="SSF53822">
    <property type="entry name" value="Periplasmic binding protein-like I"/>
    <property type="match status" value="1"/>
</dbReference>
<dbReference type="SUPFAM" id="SSF47413">
    <property type="entry name" value="lambda repressor-like DNA-binding domains"/>
    <property type="match status" value="1"/>
</dbReference>
<organism evidence="5 6">
    <name type="scientific">Persicobacter psychrovividus</name>
    <dbReference type="NCBI Taxonomy" id="387638"/>
    <lineage>
        <taxon>Bacteria</taxon>
        <taxon>Pseudomonadati</taxon>
        <taxon>Bacteroidota</taxon>
        <taxon>Cytophagia</taxon>
        <taxon>Cytophagales</taxon>
        <taxon>Persicobacteraceae</taxon>
        <taxon>Persicobacter</taxon>
    </lineage>
</organism>
<dbReference type="PROSITE" id="PS50932">
    <property type="entry name" value="HTH_LACI_2"/>
    <property type="match status" value="1"/>
</dbReference>
<reference evidence="5 6" key="1">
    <citation type="submission" date="2021-12" db="EMBL/GenBank/DDBJ databases">
        <title>Genome sequencing of bacteria with rrn-lacking chromosome and rrn-plasmid.</title>
        <authorList>
            <person name="Anda M."/>
            <person name="Iwasaki W."/>
        </authorList>
    </citation>
    <scope>NUCLEOTIDE SEQUENCE [LARGE SCALE GENOMIC DNA]</scope>
    <source>
        <strain evidence="5 6">NBRC 101262</strain>
        <plasmid evidence="5 6">pPP6</plasmid>
    </source>
</reference>
<dbReference type="SMART" id="SM00354">
    <property type="entry name" value="HTH_LACI"/>
    <property type="match status" value="1"/>
</dbReference>
<dbReference type="CDD" id="cd01392">
    <property type="entry name" value="HTH_LacI"/>
    <property type="match status" value="1"/>
</dbReference>
<keyword evidence="5" id="KW-0614">Plasmid</keyword>
<dbReference type="PANTHER" id="PTHR30146:SF144">
    <property type="entry name" value="LACI-FAMILY TRANSCRIPTION REGULATOR"/>
    <property type="match status" value="1"/>
</dbReference>
<protein>
    <submittedName>
        <fullName evidence="5">Transcriptional regulator</fullName>
    </submittedName>
</protein>
<geneLocation type="plasmid" evidence="5 6">
    <name>pPP6</name>
</geneLocation>
<feature type="domain" description="HTH lacI-type" evidence="4">
    <location>
        <begin position="1"/>
        <end position="47"/>
    </location>
</feature>
<dbReference type="EMBL" id="AP025298">
    <property type="protein sequence ID" value="BDD02179.1"/>
    <property type="molecule type" value="Genomic_DNA"/>
</dbReference>
<dbReference type="InterPro" id="IPR028082">
    <property type="entry name" value="Peripla_BP_I"/>
</dbReference>
<dbReference type="InterPro" id="IPR025997">
    <property type="entry name" value="SBP_2_dom"/>
</dbReference>
<dbReference type="Gene3D" id="3.40.50.2300">
    <property type="match status" value="2"/>
</dbReference>
<accession>A0ABM7VMG3</accession>
<keyword evidence="3" id="KW-0804">Transcription</keyword>
<name>A0ABM7VMG3_9BACT</name>
<evidence type="ECO:0000313" key="6">
    <source>
        <dbReference type="Proteomes" id="UP001354989"/>
    </source>
</evidence>
<gene>
    <name evidence="5" type="ORF">PEPS_44590</name>
</gene>